<comment type="caution">
    <text evidence="2">The sequence shown here is derived from an EMBL/GenBank/DDBJ whole genome shotgun (WGS) entry which is preliminary data.</text>
</comment>
<proteinExistence type="predicted"/>
<dbReference type="Pfam" id="PF05137">
    <property type="entry name" value="PilN"/>
    <property type="match status" value="1"/>
</dbReference>
<dbReference type="OrthoDB" id="2112033at2"/>
<evidence type="ECO:0000256" key="1">
    <source>
        <dbReference type="SAM" id="Phobius"/>
    </source>
</evidence>
<gene>
    <name evidence="2" type="ORF">C8C76_11227</name>
</gene>
<evidence type="ECO:0000313" key="2">
    <source>
        <dbReference type="EMBL" id="PTV99092.1"/>
    </source>
</evidence>
<keyword evidence="1" id="KW-0812">Transmembrane</keyword>
<sequence>MRVNLLEKDEGLKIQWMEIVVVLIIIFTFAAPAFNYYLNYVEVKNLEQRQSNWETRLQALRPEERRYYRLEEEIANFKLPERVELEKYTVSPFFLEFAEITGDDISFNNLDYSSGQININGRAEDLRSLLDFSSRIFNSEVFSIISLERFQNNEQLEFNLVVELDNRERGAIYNE</sequence>
<dbReference type="EMBL" id="QAXS01000012">
    <property type="protein sequence ID" value="PTV99092.1"/>
    <property type="molecule type" value="Genomic_DNA"/>
</dbReference>
<reference evidence="2 3" key="1">
    <citation type="submission" date="2018-04" db="EMBL/GenBank/DDBJ databases">
        <title>Subsurface microbial communities from deep shales in Ohio and West Virginia, USA.</title>
        <authorList>
            <person name="Wrighton K."/>
        </authorList>
    </citation>
    <scope>NUCLEOTIDE SEQUENCE [LARGE SCALE GENOMIC DNA]</scope>
    <source>
        <strain evidence="2 3">WC1</strain>
    </source>
</reference>
<feature type="transmembrane region" description="Helical" evidence="1">
    <location>
        <begin position="20"/>
        <end position="38"/>
    </location>
</feature>
<dbReference type="AlphaFoldDB" id="A0A2T5RJY9"/>
<evidence type="ECO:0000313" key="3">
    <source>
        <dbReference type="Proteomes" id="UP000244089"/>
    </source>
</evidence>
<dbReference type="RefSeq" id="WP_108139815.1">
    <property type="nucleotide sequence ID" value="NZ_QAXS01000012.1"/>
</dbReference>
<evidence type="ECO:0008006" key="4">
    <source>
        <dbReference type="Google" id="ProtNLM"/>
    </source>
</evidence>
<keyword evidence="1" id="KW-1133">Transmembrane helix</keyword>
<accession>A0A2T5RJY9</accession>
<dbReference type="InterPro" id="IPR007813">
    <property type="entry name" value="PilN"/>
</dbReference>
<organism evidence="2 3">
    <name type="scientific">Halanaerobium saccharolyticum</name>
    <dbReference type="NCBI Taxonomy" id="43595"/>
    <lineage>
        <taxon>Bacteria</taxon>
        <taxon>Bacillati</taxon>
        <taxon>Bacillota</taxon>
        <taxon>Clostridia</taxon>
        <taxon>Halanaerobiales</taxon>
        <taxon>Halanaerobiaceae</taxon>
        <taxon>Halanaerobium</taxon>
    </lineage>
</organism>
<name>A0A2T5RJY9_9FIRM</name>
<dbReference type="Proteomes" id="UP000244089">
    <property type="component" value="Unassembled WGS sequence"/>
</dbReference>
<keyword evidence="1" id="KW-0472">Membrane</keyword>
<protein>
    <recommendedName>
        <fullName evidence="4">Type IV pilus assembly protein PilN</fullName>
    </recommendedName>
</protein>